<keyword evidence="4" id="KW-0472">Membrane</keyword>
<evidence type="ECO:0000256" key="4">
    <source>
        <dbReference type="SAM" id="Phobius"/>
    </source>
</evidence>
<feature type="transmembrane region" description="Helical" evidence="4">
    <location>
        <begin position="24"/>
        <end position="42"/>
    </location>
</feature>
<dbReference type="SUPFAM" id="SSF48264">
    <property type="entry name" value="Cytochrome P450"/>
    <property type="match status" value="1"/>
</dbReference>
<sequence>MASNLLAALQGALTGKNATEQPTTLAIASTVAAALVLIYFLFKALTDPKRGLPGPIWSFPVLGDSVELGLTNDTGRFVFNRFKKYGATFRLNMLGVSAFVVSDESVLRPLMAGEGAQFKIPFAAFTALMGSYETQSRKEVHGPWRKVYLTAVGGRALPAMLPGVRRVMESHLTAWASEGRVDLFQAARNMGLDLALDVIADVRLSERVDRKWFRDTMFTYINGMWVLPFRYPGSPLSKALAAKAALMKALEPEVADMHQRMGRTAKEAGGSCARMVELLQAGPEPVTVKEATLLAFFGLGHTDLSEAPMTMLHAVMAASDTTRFALFNTWTLLCQSPRVQEQLFQEQKKVVSEMGPELSYQALAASPLLEATFKECMRLLPASGGGIRRLTRDLHMGDKVIPEGQYLWYFPHLMHCLDPVLWDGRTDYDLPPHMDWRNNFEEAFKPERWLSEDTKPKHYYTFGSGAHLCSGVQLVTMEVKLMIALAVRRWRLELEVPDVLRRADRIFPFVLPAKGTDGMRLIPREDQLPW</sequence>
<accession>A0A835Y8E3</accession>
<dbReference type="GO" id="GO:0016705">
    <property type="term" value="F:oxidoreductase activity, acting on paired donors, with incorporation or reduction of molecular oxygen"/>
    <property type="evidence" value="ECO:0007669"/>
    <property type="project" value="InterPro"/>
</dbReference>
<reference evidence="5" key="1">
    <citation type="journal article" date="2020" name="bioRxiv">
        <title>Comparative genomics of Chlamydomonas.</title>
        <authorList>
            <person name="Craig R.J."/>
            <person name="Hasan A.R."/>
            <person name="Ness R.W."/>
            <person name="Keightley P.D."/>
        </authorList>
    </citation>
    <scope>NUCLEOTIDE SEQUENCE</scope>
    <source>
        <strain evidence="5">CCAP 11/70</strain>
    </source>
</reference>
<dbReference type="Gene3D" id="1.10.630.10">
    <property type="entry name" value="Cytochrome P450"/>
    <property type="match status" value="1"/>
</dbReference>
<evidence type="ECO:0000256" key="3">
    <source>
        <dbReference type="PIRSR" id="PIRSR602403-1"/>
    </source>
</evidence>
<dbReference type="PRINTS" id="PR00465">
    <property type="entry name" value="EP450IV"/>
</dbReference>
<keyword evidence="2 3" id="KW-0408">Iron</keyword>
<dbReference type="PANTHER" id="PTHR24286:SF380">
    <property type="entry name" value="PH DOMAIN-CONTAINING PROTEIN"/>
    <property type="match status" value="1"/>
</dbReference>
<evidence type="ECO:0008006" key="7">
    <source>
        <dbReference type="Google" id="ProtNLM"/>
    </source>
</evidence>
<gene>
    <name evidence="5" type="ORF">HYH03_004188</name>
</gene>
<dbReference type="AlphaFoldDB" id="A0A835Y8E3"/>
<dbReference type="GO" id="GO:0016125">
    <property type="term" value="P:sterol metabolic process"/>
    <property type="evidence" value="ECO:0007669"/>
    <property type="project" value="TreeGrafter"/>
</dbReference>
<keyword evidence="6" id="KW-1185">Reference proteome</keyword>
<evidence type="ECO:0000256" key="2">
    <source>
        <dbReference type="ARBA" id="ARBA00023004"/>
    </source>
</evidence>
<evidence type="ECO:0000313" key="5">
    <source>
        <dbReference type="EMBL" id="KAG2497926.1"/>
    </source>
</evidence>
<organism evidence="5 6">
    <name type="scientific">Edaphochlamys debaryana</name>
    <dbReference type="NCBI Taxonomy" id="47281"/>
    <lineage>
        <taxon>Eukaryota</taxon>
        <taxon>Viridiplantae</taxon>
        <taxon>Chlorophyta</taxon>
        <taxon>core chlorophytes</taxon>
        <taxon>Chlorophyceae</taxon>
        <taxon>CS clade</taxon>
        <taxon>Chlamydomonadales</taxon>
        <taxon>Chlamydomonadales incertae sedis</taxon>
        <taxon>Edaphochlamys</taxon>
    </lineage>
</organism>
<keyword evidence="1 3" id="KW-0479">Metal-binding</keyword>
<comment type="caution">
    <text evidence="5">The sequence shown here is derived from an EMBL/GenBank/DDBJ whole genome shotgun (WGS) entry which is preliminary data.</text>
</comment>
<dbReference type="GO" id="GO:0005506">
    <property type="term" value="F:iron ion binding"/>
    <property type="evidence" value="ECO:0007669"/>
    <property type="project" value="InterPro"/>
</dbReference>
<dbReference type="EMBL" id="JAEHOE010000012">
    <property type="protein sequence ID" value="KAG2497926.1"/>
    <property type="molecule type" value="Genomic_DNA"/>
</dbReference>
<proteinExistence type="predicted"/>
<dbReference type="InterPro" id="IPR036396">
    <property type="entry name" value="Cyt_P450_sf"/>
</dbReference>
<evidence type="ECO:0000256" key="1">
    <source>
        <dbReference type="ARBA" id="ARBA00022723"/>
    </source>
</evidence>
<name>A0A835Y8E3_9CHLO</name>
<dbReference type="InterPro" id="IPR001128">
    <property type="entry name" value="Cyt_P450"/>
</dbReference>
<dbReference type="GO" id="GO:0004497">
    <property type="term" value="F:monooxygenase activity"/>
    <property type="evidence" value="ECO:0007669"/>
    <property type="project" value="InterPro"/>
</dbReference>
<dbReference type="InterPro" id="IPR002403">
    <property type="entry name" value="Cyt_P450_E_grp-IV"/>
</dbReference>
<comment type="cofactor">
    <cofactor evidence="3">
        <name>heme</name>
        <dbReference type="ChEBI" id="CHEBI:30413"/>
    </cofactor>
</comment>
<keyword evidence="3" id="KW-0349">Heme</keyword>
<protein>
    <recommendedName>
        <fullName evidence="7">Cytochrome P450</fullName>
    </recommendedName>
</protein>
<feature type="binding site" description="axial binding residue" evidence="3">
    <location>
        <position position="469"/>
    </location>
    <ligand>
        <name>heme</name>
        <dbReference type="ChEBI" id="CHEBI:30413"/>
    </ligand>
    <ligandPart>
        <name>Fe</name>
        <dbReference type="ChEBI" id="CHEBI:18248"/>
    </ligandPart>
</feature>
<dbReference type="GO" id="GO:0020037">
    <property type="term" value="F:heme binding"/>
    <property type="evidence" value="ECO:0007669"/>
    <property type="project" value="InterPro"/>
</dbReference>
<dbReference type="Pfam" id="PF00067">
    <property type="entry name" value="p450"/>
    <property type="match status" value="2"/>
</dbReference>
<dbReference type="OrthoDB" id="442633at2759"/>
<keyword evidence="4" id="KW-0812">Transmembrane</keyword>
<evidence type="ECO:0000313" key="6">
    <source>
        <dbReference type="Proteomes" id="UP000612055"/>
    </source>
</evidence>
<dbReference type="PANTHER" id="PTHR24286">
    <property type="entry name" value="CYTOCHROME P450 26"/>
    <property type="match status" value="1"/>
</dbReference>
<dbReference type="CDD" id="cd00302">
    <property type="entry name" value="cytochrome_P450"/>
    <property type="match status" value="1"/>
</dbReference>
<keyword evidence="4" id="KW-1133">Transmembrane helix</keyword>
<dbReference type="Proteomes" id="UP000612055">
    <property type="component" value="Unassembled WGS sequence"/>
</dbReference>